<dbReference type="Pfam" id="PF13568">
    <property type="entry name" value="OMP_b-brl_2"/>
    <property type="match status" value="1"/>
</dbReference>
<organism evidence="3 4">
    <name type="scientific">Aestuariibaculum sediminum</name>
    <dbReference type="NCBI Taxonomy" id="2770637"/>
    <lineage>
        <taxon>Bacteria</taxon>
        <taxon>Pseudomonadati</taxon>
        <taxon>Bacteroidota</taxon>
        <taxon>Flavobacteriia</taxon>
        <taxon>Flavobacteriales</taxon>
        <taxon>Flavobacteriaceae</taxon>
    </lineage>
</organism>
<gene>
    <name evidence="3" type="ORF">ICJ83_00515</name>
</gene>
<sequence length="409" mass="47772">MKKHLKFVLISLLTLNSFAQISFEKAYYIDNTGNKIECLIKNKDWRNNPTEFEYKLTEQSEEKEITIASVQEFGINNNLKYIRQQVEMDRSSDEVKHLDTRRTPLYKVEKVFLKVLVEGSASLYKYTDGNLIQFFYANINSEIKPLVYKKFKTTSGYIGENTQYREQLANTLICDGYKQNKIKKLKYTSSDLIAVFTEYNNCKNGGIKNTEVNKSKQKKDVFNLTLRPRINNQSFKIRNLNYITDREANLGSKTTFGFGIETEYILPFNNNKWSVIFEPTYQYFNSENTFNSNDPNREKTVINVDYTSIELPLGLRYYIFLKDNSKFFLNACFLNDINFNSLIKFSEVDGTQVGYNEPLENNLNYVFGAGYKFLNKFSVELRYQTGRHIVYTTSSSYKTAAVIFGYTLF</sequence>
<keyword evidence="4" id="KW-1185">Reference proteome</keyword>
<protein>
    <submittedName>
        <fullName evidence="3">Outer membrane beta-barrel protein</fullName>
    </submittedName>
</protein>
<feature type="signal peptide" evidence="1">
    <location>
        <begin position="1"/>
        <end position="19"/>
    </location>
</feature>
<feature type="domain" description="Outer membrane protein beta-barrel" evidence="2">
    <location>
        <begin position="250"/>
        <end position="386"/>
    </location>
</feature>
<dbReference type="RefSeq" id="WP_188228415.1">
    <property type="nucleotide sequence ID" value="NZ_JACVXB010000001.1"/>
</dbReference>
<dbReference type="AlphaFoldDB" id="A0A8J6PXD7"/>
<proteinExistence type="predicted"/>
<evidence type="ECO:0000259" key="2">
    <source>
        <dbReference type="Pfam" id="PF13568"/>
    </source>
</evidence>
<name>A0A8J6PXD7_9FLAO</name>
<reference evidence="3 4" key="1">
    <citation type="submission" date="2020-09" db="EMBL/GenBank/DDBJ databases">
        <title>TT11 complete genome.</title>
        <authorList>
            <person name="Wu Z."/>
        </authorList>
    </citation>
    <scope>NUCLEOTIDE SEQUENCE [LARGE SCALE GENOMIC DNA]</scope>
    <source>
        <strain evidence="3 4">TT11</strain>
    </source>
</reference>
<dbReference type="Proteomes" id="UP000600588">
    <property type="component" value="Unassembled WGS sequence"/>
</dbReference>
<evidence type="ECO:0000313" key="4">
    <source>
        <dbReference type="Proteomes" id="UP000600588"/>
    </source>
</evidence>
<dbReference type="EMBL" id="JACVXB010000001">
    <property type="protein sequence ID" value="MBD0830602.1"/>
    <property type="molecule type" value="Genomic_DNA"/>
</dbReference>
<dbReference type="InterPro" id="IPR025665">
    <property type="entry name" value="Beta-barrel_OMP_2"/>
</dbReference>
<keyword evidence="1" id="KW-0732">Signal</keyword>
<evidence type="ECO:0000256" key="1">
    <source>
        <dbReference type="SAM" id="SignalP"/>
    </source>
</evidence>
<feature type="chain" id="PRO_5035319740" evidence="1">
    <location>
        <begin position="20"/>
        <end position="409"/>
    </location>
</feature>
<comment type="caution">
    <text evidence="3">The sequence shown here is derived from an EMBL/GenBank/DDBJ whole genome shotgun (WGS) entry which is preliminary data.</text>
</comment>
<accession>A0A8J6PXD7</accession>
<evidence type="ECO:0000313" key="3">
    <source>
        <dbReference type="EMBL" id="MBD0830602.1"/>
    </source>
</evidence>